<dbReference type="Pfam" id="PF12019">
    <property type="entry name" value="GspH"/>
    <property type="match status" value="1"/>
</dbReference>
<evidence type="ECO:0000256" key="10">
    <source>
        <dbReference type="ARBA" id="ARBA00030775"/>
    </source>
</evidence>
<comment type="subcellular location">
    <subcellularLocation>
        <location evidence="1">Cell inner membrane</location>
        <topology evidence="1">Single-pass membrane protein</topology>
    </subcellularLocation>
</comment>
<evidence type="ECO:0000256" key="8">
    <source>
        <dbReference type="ARBA" id="ARBA00023136"/>
    </source>
</evidence>
<evidence type="ECO:0000256" key="7">
    <source>
        <dbReference type="ARBA" id="ARBA00022989"/>
    </source>
</evidence>
<evidence type="ECO:0000256" key="9">
    <source>
        <dbReference type="ARBA" id="ARBA00025772"/>
    </source>
</evidence>
<protein>
    <recommendedName>
        <fullName evidence="2">Type II secretion system protein H</fullName>
    </recommendedName>
    <alternativeName>
        <fullName evidence="10">General secretion pathway protein H</fullName>
    </alternativeName>
</protein>
<keyword evidence="4" id="KW-0488">Methylation</keyword>
<feature type="domain" description="General secretion pathway GspH" evidence="12">
    <location>
        <begin position="43"/>
        <end position="157"/>
    </location>
</feature>
<evidence type="ECO:0000313" key="13">
    <source>
        <dbReference type="EMBL" id="MBR9726699.1"/>
    </source>
</evidence>
<sequence length="171" mass="19294">MNRYYFGFSLIELMATLFISTALTLTALPSLLAIKHQYRSLMAAHSILQFIQFSRNHALSYGRNVTVCPLSNNQCDNNWQAGMSAFFDSGTRNKLDGDDQLISILPAFNSQDIAYYNRKAIRFQIDGFASGTNGTFRYCPQSTSNRYSRAVIVNQAGRIRFSTNQNITCTK</sequence>
<evidence type="ECO:0000256" key="5">
    <source>
        <dbReference type="ARBA" id="ARBA00022519"/>
    </source>
</evidence>
<accession>A0ABS5HY45</accession>
<evidence type="ECO:0000256" key="1">
    <source>
        <dbReference type="ARBA" id="ARBA00004377"/>
    </source>
</evidence>
<keyword evidence="8 11" id="KW-0472">Membrane</keyword>
<dbReference type="RefSeq" id="WP_153660913.1">
    <property type="nucleotide sequence ID" value="NZ_JBHRTM010000008.1"/>
</dbReference>
<organism evidence="13 14">
    <name type="scientific">Shewanella intestini</name>
    <dbReference type="NCBI Taxonomy" id="2017544"/>
    <lineage>
        <taxon>Bacteria</taxon>
        <taxon>Pseudomonadati</taxon>
        <taxon>Pseudomonadota</taxon>
        <taxon>Gammaproteobacteria</taxon>
        <taxon>Alteromonadales</taxon>
        <taxon>Shewanellaceae</taxon>
        <taxon>Shewanella</taxon>
    </lineage>
</organism>
<evidence type="ECO:0000313" key="14">
    <source>
        <dbReference type="Proteomes" id="UP000811844"/>
    </source>
</evidence>
<keyword evidence="3" id="KW-1003">Cell membrane</keyword>
<evidence type="ECO:0000259" key="12">
    <source>
        <dbReference type="Pfam" id="PF12019"/>
    </source>
</evidence>
<comment type="caution">
    <text evidence="13">The sequence shown here is derived from an EMBL/GenBank/DDBJ whole genome shotgun (WGS) entry which is preliminary data.</text>
</comment>
<dbReference type="Proteomes" id="UP000811844">
    <property type="component" value="Unassembled WGS sequence"/>
</dbReference>
<dbReference type="InterPro" id="IPR045584">
    <property type="entry name" value="Pilin-like"/>
</dbReference>
<dbReference type="Gene3D" id="3.55.40.10">
    <property type="entry name" value="minor pseudopilin epsh domain"/>
    <property type="match status" value="1"/>
</dbReference>
<keyword evidence="6 11" id="KW-0812">Transmembrane</keyword>
<dbReference type="SUPFAM" id="SSF54523">
    <property type="entry name" value="Pili subunits"/>
    <property type="match status" value="1"/>
</dbReference>
<evidence type="ECO:0000256" key="6">
    <source>
        <dbReference type="ARBA" id="ARBA00022692"/>
    </source>
</evidence>
<name>A0ABS5HY45_9GAMM</name>
<evidence type="ECO:0000256" key="2">
    <source>
        <dbReference type="ARBA" id="ARBA00021549"/>
    </source>
</evidence>
<keyword evidence="14" id="KW-1185">Reference proteome</keyword>
<keyword evidence="5" id="KW-0997">Cell inner membrane</keyword>
<gene>
    <name evidence="13" type="ORF">G3R48_01675</name>
</gene>
<comment type="similarity">
    <text evidence="9">Belongs to the GSP H family.</text>
</comment>
<proteinExistence type="inferred from homology"/>
<dbReference type="InterPro" id="IPR022346">
    <property type="entry name" value="T2SS_GspH"/>
</dbReference>
<dbReference type="EMBL" id="JAAIKR010000001">
    <property type="protein sequence ID" value="MBR9726699.1"/>
    <property type="molecule type" value="Genomic_DNA"/>
</dbReference>
<keyword evidence="7 11" id="KW-1133">Transmembrane helix</keyword>
<evidence type="ECO:0000256" key="4">
    <source>
        <dbReference type="ARBA" id="ARBA00022481"/>
    </source>
</evidence>
<evidence type="ECO:0000256" key="3">
    <source>
        <dbReference type="ARBA" id="ARBA00022475"/>
    </source>
</evidence>
<evidence type="ECO:0000256" key="11">
    <source>
        <dbReference type="SAM" id="Phobius"/>
    </source>
</evidence>
<feature type="transmembrane region" description="Helical" evidence="11">
    <location>
        <begin position="6"/>
        <end position="32"/>
    </location>
</feature>
<reference evidence="13 14" key="1">
    <citation type="submission" date="2020-02" db="EMBL/GenBank/DDBJ databases">
        <title>Shewanella WXL01 sp. nov., a marine bacterium isolated from green algae in Luhuitou Fringing Reef (Northern South China Sea).</title>
        <authorList>
            <person name="Wang X."/>
        </authorList>
    </citation>
    <scope>NUCLEOTIDE SEQUENCE [LARGE SCALE GENOMIC DNA]</scope>
    <source>
        <strain evidence="13 14">MCCC 1A01895</strain>
    </source>
</reference>